<protein>
    <submittedName>
        <fullName evidence="1">Uncharacterized protein</fullName>
    </submittedName>
</protein>
<proteinExistence type="predicted"/>
<evidence type="ECO:0000313" key="3">
    <source>
        <dbReference type="Proteomes" id="UP000663829"/>
    </source>
</evidence>
<gene>
    <name evidence="1" type="ORF">GPM918_LOCUS22020</name>
    <name evidence="2" type="ORF">SRO942_LOCUS22016</name>
</gene>
<sequence>MSALDALVYFNHKLKSITFANGSTYGDLIDILGRTLKIDFTKLCIQLWDDTYKVYLDLDEEYFDEVKDLIHKSLSEKAFSISFRFIRRAFPCPLPKTPRAITRQPSADKSADCQFDEPDTDGDLYDAQVNLHTFRFRMAESFIRHYNDEVLYGDELPLLYSNMNELNSRSVVPRKSLEMSIINMTNITFADIDDEQEEESSIHNDFTRQIAAKFQHNKLTNGNTKIGDNDVQSKSSLKNELILYVKNIILSEQRE</sequence>
<dbReference type="Proteomes" id="UP000681722">
    <property type="component" value="Unassembled WGS sequence"/>
</dbReference>
<reference evidence="1" key="1">
    <citation type="submission" date="2021-02" db="EMBL/GenBank/DDBJ databases">
        <authorList>
            <person name="Nowell W R."/>
        </authorList>
    </citation>
    <scope>NUCLEOTIDE SEQUENCE</scope>
</reference>
<accession>A0A814U095</accession>
<evidence type="ECO:0000313" key="2">
    <source>
        <dbReference type="EMBL" id="CAF3931449.1"/>
    </source>
</evidence>
<dbReference type="EMBL" id="CAJOBC010007411">
    <property type="protein sequence ID" value="CAF3931449.1"/>
    <property type="molecule type" value="Genomic_DNA"/>
</dbReference>
<comment type="caution">
    <text evidence="1">The sequence shown here is derived from an EMBL/GenBank/DDBJ whole genome shotgun (WGS) entry which is preliminary data.</text>
</comment>
<dbReference type="AlphaFoldDB" id="A0A814U095"/>
<name>A0A814U095_9BILA</name>
<organism evidence="1 3">
    <name type="scientific">Didymodactylos carnosus</name>
    <dbReference type="NCBI Taxonomy" id="1234261"/>
    <lineage>
        <taxon>Eukaryota</taxon>
        <taxon>Metazoa</taxon>
        <taxon>Spiralia</taxon>
        <taxon>Gnathifera</taxon>
        <taxon>Rotifera</taxon>
        <taxon>Eurotatoria</taxon>
        <taxon>Bdelloidea</taxon>
        <taxon>Philodinida</taxon>
        <taxon>Philodinidae</taxon>
        <taxon>Didymodactylos</taxon>
    </lineage>
</organism>
<keyword evidence="3" id="KW-1185">Reference proteome</keyword>
<dbReference type="Proteomes" id="UP000663829">
    <property type="component" value="Unassembled WGS sequence"/>
</dbReference>
<dbReference type="EMBL" id="CAJNOQ010007412">
    <property type="protein sequence ID" value="CAF1167815.1"/>
    <property type="molecule type" value="Genomic_DNA"/>
</dbReference>
<evidence type="ECO:0000313" key="1">
    <source>
        <dbReference type="EMBL" id="CAF1167815.1"/>
    </source>
</evidence>